<dbReference type="AlphaFoldDB" id="W9DF98"/>
<evidence type="ECO:0000313" key="8">
    <source>
        <dbReference type="EMBL" id="ETA07132.1"/>
    </source>
</evidence>
<organism evidence="8 9">
    <name type="scientific">Gordonia alkanivorans CGMCC 6845</name>
    <dbReference type="NCBI Taxonomy" id="1423140"/>
    <lineage>
        <taxon>Bacteria</taxon>
        <taxon>Bacillati</taxon>
        <taxon>Actinomycetota</taxon>
        <taxon>Actinomycetes</taxon>
        <taxon>Mycobacteriales</taxon>
        <taxon>Gordoniaceae</taxon>
        <taxon>Gordonia</taxon>
    </lineage>
</organism>
<feature type="binding site" evidence="5">
    <location>
        <position position="510"/>
    </location>
    <ligand>
        <name>Fe cation</name>
        <dbReference type="ChEBI" id="CHEBI:24875"/>
        <note>catalytic</note>
    </ligand>
</feature>
<dbReference type="Proteomes" id="UP000035035">
    <property type="component" value="Unassembled WGS sequence"/>
</dbReference>
<dbReference type="PATRIC" id="fig|1423140.3.peg.1888"/>
<feature type="binding site" evidence="5">
    <location>
        <position position="282"/>
    </location>
    <ligand>
        <name>Fe cation</name>
        <dbReference type="ChEBI" id="CHEBI:24875"/>
        <note>catalytic</note>
    </ligand>
</feature>
<feature type="binding site" evidence="5">
    <location>
        <position position="232"/>
    </location>
    <ligand>
        <name>Fe cation</name>
        <dbReference type="ChEBI" id="CHEBI:24875"/>
        <note>catalytic</note>
    </ligand>
</feature>
<evidence type="ECO:0000256" key="3">
    <source>
        <dbReference type="ARBA" id="ARBA00023002"/>
    </source>
</evidence>
<evidence type="ECO:0000313" key="9">
    <source>
        <dbReference type="Proteomes" id="UP000035035"/>
    </source>
</evidence>
<feature type="binding site" evidence="5">
    <location>
        <position position="344"/>
    </location>
    <ligand>
        <name>Fe cation</name>
        <dbReference type="ChEBI" id="CHEBI:24875"/>
        <note>catalytic</note>
    </ligand>
</feature>
<keyword evidence="3 6" id="KW-0560">Oxidoreductase</keyword>
<name>W9DF98_9ACTN</name>
<dbReference type="HOGENOM" id="CLU_016472_0_2_11"/>
<sequence length="518" mass="56683">MPKLITTTASIARLWPRRFGTNRTIDGRDLRQRPNLNRDHRHPRLAESSAMTASDVPTRPAPVDMSRNPFLTGVFAPQRDEVDAVDLPVSGEIPADLRGSYLRNGPNMRFDPIGSYVYPIDGDAMVHRISLDGGRASYRNRFVRTPMVLTEEAAGHAIWSGITDGYTPSAAEVGDELAGTTRELPDINIVRHGGRLLAMAEADRPYQLAPEDLATLARTDCDGAMFVGSTAHPKIDPSTGEMVLFNYVLEAPYLTWAVVGPDGRAIRTPTPVDGVDAPIMIHDMALTSRYVVLFVCPLIFDIESVMSGGSLLSWQPRRGTRIALIPRDGTAVRWIDADPFWVWHFANAFDNPDGSVTVDYVEWTYPGGFSDQPTPAASSLTRAVIRPDAGITKTVLNSSEPDMEFPRIDDRMLTREHHRIASVAKGPRDSGDLDSLWFHDLAAGTETVWTPGAAIGEPIYIPGAERDYWGAIGTDPTDMTSHFYLLSADAPQDGPIATVDLPIRVPAGLHGAWLPDPS</sequence>
<dbReference type="GO" id="GO:0010436">
    <property type="term" value="F:carotenoid dioxygenase activity"/>
    <property type="evidence" value="ECO:0007669"/>
    <property type="project" value="TreeGrafter"/>
</dbReference>
<evidence type="ECO:0000256" key="2">
    <source>
        <dbReference type="ARBA" id="ARBA00022723"/>
    </source>
</evidence>
<comment type="cofactor">
    <cofactor evidence="5 6">
        <name>Fe(2+)</name>
        <dbReference type="ChEBI" id="CHEBI:29033"/>
    </cofactor>
    <text evidence="5 6">Binds 1 Fe(2+) ion per subunit.</text>
</comment>
<dbReference type="EMBL" id="AYXO01000013">
    <property type="protein sequence ID" value="ETA07132.1"/>
    <property type="molecule type" value="Genomic_DNA"/>
</dbReference>
<dbReference type="PANTHER" id="PTHR10543">
    <property type="entry name" value="BETA-CAROTENE DIOXYGENASE"/>
    <property type="match status" value="1"/>
</dbReference>
<accession>W9DF98</accession>
<evidence type="ECO:0000256" key="7">
    <source>
        <dbReference type="SAM" id="MobiDB-lite"/>
    </source>
</evidence>
<evidence type="ECO:0000256" key="5">
    <source>
        <dbReference type="PIRSR" id="PIRSR604294-1"/>
    </source>
</evidence>
<evidence type="ECO:0000256" key="6">
    <source>
        <dbReference type="RuleBase" id="RU364048"/>
    </source>
</evidence>
<protein>
    <recommendedName>
        <fullName evidence="6">Dioxygenase</fullName>
        <ecNumber evidence="6">1.13.11.-</ecNumber>
    </recommendedName>
</protein>
<dbReference type="InterPro" id="IPR004294">
    <property type="entry name" value="Carotenoid_Oase"/>
</dbReference>
<dbReference type="Pfam" id="PF03055">
    <property type="entry name" value="RPE65"/>
    <property type="match status" value="1"/>
</dbReference>
<keyword evidence="2 5" id="KW-0479">Metal-binding</keyword>
<feature type="compositionally biased region" description="Basic and acidic residues" evidence="7">
    <location>
        <begin position="25"/>
        <end position="38"/>
    </location>
</feature>
<dbReference type="GO" id="GO:0046872">
    <property type="term" value="F:metal ion binding"/>
    <property type="evidence" value="ECO:0007669"/>
    <property type="project" value="UniProtKB-KW"/>
</dbReference>
<dbReference type="PANTHER" id="PTHR10543:SF89">
    <property type="entry name" value="CAROTENOID 9,10(9',10')-CLEAVAGE DIOXYGENASE 1"/>
    <property type="match status" value="1"/>
</dbReference>
<proteinExistence type="inferred from homology"/>
<keyword evidence="6" id="KW-0223">Dioxygenase</keyword>
<dbReference type="EC" id="1.13.11.-" evidence="6"/>
<evidence type="ECO:0000256" key="1">
    <source>
        <dbReference type="ARBA" id="ARBA00006787"/>
    </source>
</evidence>
<comment type="caution">
    <text evidence="8">The sequence shown here is derived from an EMBL/GenBank/DDBJ whole genome shotgun (WGS) entry which is preliminary data.</text>
</comment>
<gene>
    <name evidence="8" type="ORF">V525_09425</name>
</gene>
<comment type="similarity">
    <text evidence="1 6">Belongs to the carotenoid oxygenase family.</text>
</comment>
<feature type="region of interest" description="Disordered" evidence="7">
    <location>
        <begin position="24"/>
        <end position="64"/>
    </location>
</feature>
<dbReference type="GO" id="GO:0016121">
    <property type="term" value="P:carotene catabolic process"/>
    <property type="evidence" value="ECO:0007669"/>
    <property type="project" value="TreeGrafter"/>
</dbReference>
<keyword evidence="4 5" id="KW-0408">Iron</keyword>
<keyword evidence="9" id="KW-1185">Reference proteome</keyword>
<evidence type="ECO:0000256" key="4">
    <source>
        <dbReference type="ARBA" id="ARBA00023004"/>
    </source>
</evidence>
<reference evidence="8 9" key="1">
    <citation type="journal article" date="2014" name="Genome Announc.">
        <title>Draft Genome Sequence of Gordonia alkanivorans Strain CGMCC6845, a Halotolerant Hydrocarbon-Degrading Bacterium.</title>
        <authorList>
            <person name="Wang X."/>
            <person name="Jin D."/>
            <person name="Zhou L."/>
            <person name="Wu L."/>
            <person name="An W."/>
            <person name="Zhao L."/>
        </authorList>
    </citation>
    <scope>NUCLEOTIDE SEQUENCE [LARGE SCALE GENOMIC DNA]</scope>
    <source>
        <strain evidence="8 9">CGMCC 6845</strain>
    </source>
</reference>